<dbReference type="AlphaFoldDB" id="A0A1I5ZER3"/>
<dbReference type="EC" id="3.2.2.n1" evidence="2"/>
<keyword evidence="2" id="KW-0378">Hydrolase</keyword>
<reference evidence="3 4" key="1">
    <citation type="submission" date="2016-10" db="EMBL/GenBank/DDBJ databases">
        <authorList>
            <person name="de Groot N.N."/>
        </authorList>
    </citation>
    <scope>NUCLEOTIDE SEQUENCE [LARGE SCALE GENOMIC DNA]</scope>
    <source>
        <strain evidence="3 4">DSM 28286</strain>
    </source>
</reference>
<keyword evidence="4" id="KW-1185">Reference proteome</keyword>
<dbReference type="EMBL" id="FOXQ01000021">
    <property type="protein sequence ID" value="SFQ54946.1"/>
    <property type="molecule type" value="Genomic_DNA"/>
</dbReference>
<accession>A0A1I5ZER3</accession>
<dbReference type="Proteomes" id="UP000199031">
    <property type="component" value="Unassembled WGS sequence"/>
</dbReference>
<dbReference type="SUPFAM" id="SSF102405">
    <property type="entry name" value="MCP/YpsA-like"/>
    <property type="match status" value="1"/>
</dbReference>
<dbReference type="PANTHER" id="PTHR43393">
    <property type="entry name" value="CYTOKININ RIBOSIDE 5'-MONOPHOSPHATE PHOSPHORIBOHYDROLASE"/>
    <property type="match status" value="1"/>
</dbReference>
<dbReference type="InterPro" id="IPR005269">
    <property type="entry name" value="LOG"/>
</dbReference>
<comment type="similarity">
    <text evidence="2">Belongs to the LOG family.</text>
</comment>
<evidence type="ECO:0000256" key="1">
    <source>
        <dbReference type="ARBA" id="ARBA00000274"/>
    </source>
</evidence>
<organism evidence="3 4">
    <name type="scientific">Parafilimonas terrae</name>
    <dbReference type="NCBI Taxonomy" id="1465490"/>
    <lineage>
        <taxon>Bacteria</taxon>
        <taxon>Pseudomonadati</taxon>
        <taxon>Bacteroidota</taxon>
        <taxon>Chitinophagia</taxon>
        <taxon>Chitinophagales</taxon>
        <taxon>Chitinophagaceae</taxon>
        <taxon>Parafilimonas</taxon>
    </lineage>
</organism>
<dbReference type="OrthoDB" id="9801098at2"/>
<protein>
    <recommendedName>
        <fullName evidence="2">Cytokinin riboside 5'-monophosphate phosphoribohydrolase</fullName>
        <ecNumber evidence="2">3.2.2.n1</ecNumber>
    </recommendedName>
</protein>
<dbReference type="RefSeq" id="WP_090663212.1">
    <property type="nucleotide sequence ID" value="NZ_FOXQ01000021.1"/>
</dbReference>
<dbReference type="GO" id="GO:0005829">
    <property type="term" value="C:cytosol"/>
    <property type="evidence" value="ECO:0007669"/>
    <property type="project" value="TreeGrafter"/>
</dbReference>
<dbReference type="InterPro" id="IPR031100">
    <property type="entry name" value="LOG_fam"/>
</dbReference>
<evidence type="ECO:0000313" key="3">
    <source>
        <dbReference type="EMBL" id="SFQ54946.1"/>
    </source>
</evidence>
<keyword evidence="2" id="KW-0203">Cytokinin biosynthesis</keyword>
<gene>
    <name evidence="3" type="ORF">SAMN05444277_12120</name>
</gene>
<dbReference type="STRING" id="1465490.SAMN05444277_12120"/>
<dbReference type="GO" id="GO:0009691">
    <property type="term" value="P:cytokinin biosynthetic process"/>
    <property type="evidence" value="ECO:0007669"/>
    <property type="project" value="UniProtKB-UniRule"/>
</dbReference>
<evidence type="ECO:0000313" key="4">
    <source>
        <dbReference type="Proteomes" id="UP000199031"/>
    </source>
</evidence>
<proteinExistence type="inferred from homology"/>
<dbReference type="PANTHER" id="PTHR43393:SF3">
    <property type="entry name" value="LYSINE DECARBOXYLASE-LIKE PROTEIN"/>
    <property type="match status" value="1"/>
</dbReference>
<dbReference type="Gene3D" id="3.40.50.450">
    <property type="match status" value="1"/>
</dbReference>
<evidence type="ECO:0000256" key="2">
    <source>
        <dbReference type="RuleBase" id="RU363015"/>
    </source>
</evidence>
<dbReference type="InterPro" id="IPR052341">
    <property type="entry name" value="LOG_family_nucleotidases"/>
</dbReference>
<dbReference type="GO" id="GO:0008714">
    <property type="term" value="F:AMP nucleosidase activity"/>
    <property type="evidence" value="ECO:0007669"/>
    <property type="project" value="UniProtKB-EC"/>
</dbReference>
<dbReference type="Pfam" id="PF03641">
    <property type="entry name" value="Lysine_decarbox"/>
    <property type="match status" value="1"/>
</dbReference>
<comment type="catalytic activity">
    <reaction evidence="1">
        <text>AMP + H2O = D-ribose 5-phosphate + adenine</text>
        <dbReference type="Rhea" id="RHEA:20129"/>
        <dbReference type="ChEBI" id="CHEBI:15377"/>
        <dbReference type="ChEBI" id="CHEBI:16708"/>
        <dbReference type="ChEBI" id="CHEBI:78346"/>
        <dbReference type="ChEBI" id="CHEBI:456215"/>
        <dbReference type="EC" id="3.2.2.4"/>
    </reaction>
</comment>
<name>A0A1I5ZER3_9BACT</name>
<sequence length="251" mass="29302">MPVKETNETKEETTRLLPSEEVFLEGPKNRGYELIFSLKVWWQFIKAFRTLHFVGPCITVFGSARFKEGHHYYEKAREFGKRIAEMGFTTMTGGGPGIMEAANRGAFENNGVSVGCNIRLPFEQHENPYLHTSITIDFFFVRKEMLMKYSYAFICMPGGFGTMDEFFETLTLIQTKSITEFPIILFGKEYYKDLAELMGQMVEERTISPEDLELVLITDSVDEAMEHIRTYITGNYKIRPRKRMWWLLEKR</sequence>
<dbReference type="NCBIfam" id="TIGR00730">
    <property type="entry name" value="Rossman fold protein, TIGR00730 family"/>
    <property type="match status" value="1"/>
</dbReference>